<gene>
    <name evidence="3" type="ORF">DEM34_14370</name>
</gene>
<evidence type="ECO:0000313" key="3">
    <source>
        <dbReference type="EMBL" id="PWG61907.1"/>
    </source>
</evidence>
<accession>A0A2U2MYM5</accession>
<dbReference type="PRINTS" id="PR01438">
    <property type="entry name" value="UNVRSLSTRESS"/>
</dbReference>
<dbReference type="Proteomes" id="UP000245474">
    <property type="component" value="Unassembled WGS sequence"/>
</dbReference>
<dbReference type="PANTHER" id="PTHR46268">
    <property type="entry name" value="STRESS RESPONSE PROTEIN NHAX"/>
    <property type="match status" value="1"/>
</dbReference>
<dbReference type="Gene3D" id="3.40.50.620">
    <property type="entry name" value="HUPs"/>
    <property type="match status" value="1"/>
</dbReference>
<keyword evidence="4" id="KW-1185">Reference proteome</keyword>
<reference evidence="3 4" key="1">
    <citation type="submission" date="2018-05" db="EMBL/GenBank/DDBJ databases">
        <title>Spiribacter halobius sp. nov., a moderately halophilic bacterium isolated from marine solar saltern.</title>
        <authorList>
            <person name="Zheng W.-S."/>
            <person name="Lu D.-C."/>
            <person name="Du Z.-J."/>
        </authorList>
    </citation>
    <scope>NUCLEOTIDE SEQUENCE [LARGE SCALE GENOMIC DNA]</scope>
    <source>
        <strain evidence="3 4">E85</strain>
    </source>
</reference>
<protein>
    <submittedName>
        <fullName evidence="3">Universal stress protein</fullName>
    </submittedName>
</protein>
<evidence type="ECO:0000259" key="2">
    <source>
        <dbReference type="Pfam" id="PF00582"/>
    </source>
</evidence>
<dbReference type="Pfam" id="PF00582">
    <property type="entry name" value="Usp"/>
    <property type="match status" value="1"/>
</dbReference>
<name>A0A2U2MYM5_9GAMM</name>
<proteinExistence type="inferred from homology"/>
<dbReference type="InterPro" id="IPR006016">
    <property type="entry name" value="UspA"/>
</dbReference>
<organism evidence="3 4">
    <name type="scientific">Sediminicurvatus halobius</name>
    <dbReference type="NCBI Taxonomy" id="2182432"/>
    <lineage>
        <taxon>Bacteria</taxon>
        <taxon>Pseudomonadati</taxon>
        <taxon>Pseudomonadota</taxon>
        <taxon>Gammaproteobacteria</taxon>
        <taxon>Chromatiales</taxon>
        <taxon>Ectothiorhodospiraceae</taxon>
        <taxon>Sediminicurvatus</taxon>
    </lineage>
</organism>
<dbReference type="EMBL" id="QFFI01000025">
    <property type="protein sequence ID" value="PWG61907.1"/>
    <property type="molecule type" value="Genomic_DNA"/>
</dbReference>
<dbReference type="RefSeq" id="WP_109679517.1">
    <property type="nucleotide sequence ID" value="NZ_CP086615.1"/>
</dbReference>
<dbReference type="SUPFAM" id="SSF52402">
    <property type="entry name" value="Adenine nucleotide alpha hydrolases-like"/>
    <property type="match status" value="1"/>
</dbReference>
<dbReference type="AlphaFoldDB" id="A0A2U2MYM5"/>
<dbReference type="OrthoDB" id="5567285at2"/>
<evidence type="ECO:0000313" key="4">
    <source>
        <dbReference type="Proteomes" id="UP000245474"/>
    </source>
</evidence>
<comment type="similarity">
    <text evidence="1">Belongs to the universal stress protein A family.</text>
</comment>
<comment type="caution">
    <text evidence="3">The sequence shown here is derived from an EMBL/GenBank/DDBJ whole genome shotgun (WGS) entry which is preliminary data.</text>
</comment>
<sequence length="139" mass="14996">MYNTIIVPIELTHSERIQPMLSAARTLASENARIVLVSVVEDMPGYVASQIPSGVLAHQEKEVRDRLETIAGETGFRTDVSVRTGKPAREIIAAAKENDADLIVIASHRPGFGDFLIGSTAADVVRHAPCSVHVVREIG</sequence>
<evidence type="ECO:0000256" key="1">
    <source>
        <dbReference type="ARBA" id="ARBA00008791"/>
    </source>
</evidence>
<dbReference type="CDD" id="cd00293">
    <property type="entry name" value="USP-like"/>
    <property type="match status" value="1"/>
</dbReference>
<dbReference type="PANTHER" id="PTHR46268:SF6">
    <property type="entry name" value="UNIVERSAL STRESS PROTEIN UP12"/>
    <property type="match status" value="1"/>
</dbReference>
<feature type="domain" description="UspA" evidence="2">
    <location>
        <begin position="1"/>
        <end position="136"/>
    </location>
</feature>
<dbReference type="InterPro" id="IPR006015">
    <property type="entry name" value="Universal_stress_UspA"/>
</dbReference>
<dbReference type="InterPro" id="IPR014729">
    <property type="entry name" value="Rossmann-like_a/b/a_fold"/>
</dbReference>